<dbReference type="Proteomes" id="UP000023152">
    <property type="component" value="Unassembled WGS sequence"/>
</dbReference>
<evidence type="ECO:0000313" key="4">
    <source>
        <dbReference type="Proteomes" id="UP000023152"/>
    </source>
</evidence>
<feature type="transmembrane region" description="Helical" evidence="2">
    <location>
        <begin position="46"/>
        <end position="65"/>
    </location>
</feature>
<keyword evidence="2" id="KW-0472">Membrane</keyword>
<gene>
    <name evidence="3" type="ORF">RFI_06314</name>
</gene>
<name>X6NZT0_RETFI</name>
<dbReference type="AlphaFoldDB" id="X6NZT0"/>
<feature type="region of interest" description="Disordered" evidence="1">
    <location>
        <begin position="107"/>
        <end position="153"/>
    </location>
</feature>
<comment type="caution">
    <text evidence="3">The sequence shown here is derived from an EMBL/GenBank/DDBJ whole genome shotgun (WGS) entry which is preliminary data.</text>
</comment>
<proteinExistence type="predicted"/>
<sequence length="153" mass="17066">MLRNANSPASPISSVSHRPSSKSKHIIPEGSTLVHPAAVVIGPRGAISLVLLVPLLFCVIYFYLLSDSRHFNTQLNGSLDFFANGSQARGGVRLIDPRNTNDRIYRYHHSNKKPPNRVMKGNNNNNNNNNSNDVNKWKQAESSKTFNKINTKE</sequence>
<feature type="compositionally biased region" description="Low complexity" evidence="1">
    <location>
        <begin position="122"/>
        <end position="132"/>
    </location>
</feature>
<keyword evidence="4" id="KW-1185">Reference proteome</keyword>
<dbReference type="EMBL" id="ASPP01005301">
    <property type="protein sequence ID" value="ETO30807.1"/>
    <property type="molecule type" value="Genomic_DNA"/>
</dbReference>
<keyword evidence="2" id="KW-0812">Transmembrane</keyword>
<evidence type="ECO:0000313" key="3">
    <source>
        <dbReference type="EMBL" id="ETO30807.1"/>
    </source>
</evidence>
<feature type="compositionally biased region" description="Polar residues" evidence="1">
    <location>
        <begin position="142"/>
        <end position="153"/>
    </location>
</feature>
<reference evidence="3 4" key="1">
    <citation type="journal article" date="2013" name="Curr. Biol.">
        <title>The Genome of the Foraminiferan Reticulomyxa filosa.</title>
        <authorList>
            <person name="Glockner G."/>
            <person name="Hulsmann N."/>
            <person name="Schleicher M."/>
            <person name="Noegel A.A."/>
            <person name="Eichinger L."/>
            <person name="Gallinger C."/>
            <person name="Pawlowski J."/>
            <person name="Sierra R."/>
            <person name="Euteneuer U."/>
            <person name="Pillet L."/>
            <person name="Moustafa A."/>
            <person name="Platzer M."/>
            <person name="Groth M."/>
            <person name="Szafranski K."/>
            <person name="Schliwa M."/>
        </authorList>
    </citation>
    <scope>NUCLEOTIDE SEQUENCE [LARGE SCALE GENOMIC DNA]</scope>
</reference>
<organism evidence="3 4">
    <name type="scientific">Reticulomyxa filosa</name>
    <dbReference type="NCBI Taxonomy" id="46433"/>
    <lineage>
        <taxon>Eukaryota</taxon>
        <taxon>Sar</taxon>
        <taxon>Rhizaria</taxon>
        <taxon>Retaria</taxon>
        <taxon>Foraminifera</taxon>
        <taxon>Monothalamids</taxon>
        <taxon>Reticulomyxidae</taxon>
        <taxon>Reticulomyxa</taxon>
    </lineage>
</organism>
<evidence type="ECO:0000256" key="1">
    <source>
        <dbReference type="SAM" id="MobiDB-lite"/>
    </source>
</evidence>
<accession>X6NZT0</accession>
<feature type="region of interest" description="Disordered" evidence="1">
    <location>
        <begin position="1"/>
        <end position="27"/>
    </location>
</feature>
<protein>
    <submittedName>
        <fullName evidence="3">Uncharacterized protein</fullName>
    </submittedName>
</protein>
<keyword evidence="2" id="KW-1133">Transmembrane helix</keyword>
<evidence type="ECO:0000256" key="2">
    <source>
        <dbReference type="SAM" id="Phobius"/>
    </source>
</evidence>